<dbReference type="InterPro" id="IPR023214">
    <property type="entry name" value="HAD_sf"/>
</dbReference>
<dbReference type="SUPFAM" id="SSF56784">
    <property type="entry name" value="HAD-like"/>
    <property type="match status" value="1"/>
</dbReference>
<dbReference type="InterPro" id="IPR006439">
    <property type="entry name" value="HAD-SF_hydro_IA"/>
</dbReference>
<reference evidence="1" key="1">
    <citation type="submission" date="2023-03" db="EMBL/GenBank/DDBJ databases">
        <authorList>
            <person name="Steffen K."/>
            <person name="Cardenas P."/>
        </authorList>
    </citation>
    <scope>NUCLEOTIDE SEQUENCE</scope>
</reference>
<dbReference type="Gene3D" id="3.40.50.1000">
    <property type="entry name" value="HAD superfamily/HAD-like"/>
    <property type="match status" value="1"/>
</dbReference>
<dbReference type="PRINTS" id="PR00413">
    <property type="entry name" value="HADHALOGNASE"/>
</dbReference>
<dbReference type="EMBL" id="CASHTH010002311">
    <property type="protein sequence ID" value="CAI8027956.1"/>
    <property type="molecule type" value="Genomic_DNA"/>
</dbReference>
<dbReference type="PANTHER" id="PTHR43611">
    <property type="entry name" value="ALPHA-D-GLUCOSE 1-PHOSPHATE PHOSPHATASE"/>
    <property type="match status" value="1"/>
</dbReference>
<dbReference type="Gene3D" id="1.10.150.240">
    <property type="entry name" value="Putative phosphatase, domain 2"/>
    <property type="match status" value="1"/>
</dbReference>
<comment type="caution">
    <text evidence="1">The sequence shown here is derived from an EMBL/GenBank/DDBJ whole genome shotgun (WGS) entry which is preliminary data.</text>
</comment>
<dbReference type="Pfam" id="PF00702">
    <property type="entry name" value="Hydrolase"/>
    <property type="match status" value="1"/>
</dbReference>
<proteinExistence type="predicted"/>
<dbReference type="InterPro" id="IPR036412">
    <property type="entry name" value="HAD-like_sf"/>
</dbReference>
<dbReference type="AlphaFoldDB" id="A0AA35WT39"/>
<accession>A0AA35WT39</accession>
<dbReference type="NCBIfam" id="TIGR01509">
    <property type="entry name" value="HAD-SF-IA-v3"/>
    <property type="match status" value="1"/>
</dbReference>
<keyword evidence="2" id="KW-1185">Reference proteome</keyword>
<dbReference type="Proteomes" id="UP001174909">
    <property type="component" value="Unassembled WGS sequence"/>
</dbReference>
<protein>
    <submittedName>
        <fullName evidence="1">Sesquiterpene phosphatase astI</fullName>
    </submittedName>
</protein>
<evidence type="ECO:0000313" key="2">
    <source>
        <dbReference type="Proteomes" id="UP001174909"/>
    </source>
</evidence>
<dbReference type="InterPro" id="IPR023198">
    <property type="entry name" value="PGP-like_dom2"/>
</dbReference>
<evidence type="ECO:0000313" key="1">
    <source>
        <dbReference type="EMBL" id="CAI8027956.1"/>
    </source>
</evidence>
<organism evidence="1 2">
    <name type="scientific">Geodia barretti</name>
    <name type="common">Barrett's horny sponge</name>
    <dbReference type="NCBI Taxonomy" id="519541"/>
    <lineage>
        <taxon>Eukaryota</taxon>
        <taxon>Metazoa</taxon>
        <taxon>Porifera</taxon>
        <taxon>Demospongiae</taxon>
        <taxon>Heteroscleromorpha</taxon>
        <taxon>Tetractinellida</taxon>
        <taxon>Astrophorina</taxon>
        <taxon>Geodiidae</taxon>
        <taxon>Geodia</taxon>
    </lineage>
</organism>
<dbReference type="PANTHER" id="PTHR43611:SF3">
    <property type="entry name" value="FLAVIN MONONUCLEOTIDE HYDROLASE 1, CHLOROPLATIC"/>
    <property type="match status" value="1"/>
</dbReference>
<name>A0AA35WT39_GEOBA</name>
<gene>
    <name evidence="1" type="ORF">GBAR_LOCUS15924</name>
</gene>
<sequence>MPCLKGEADFAVTVAEVLKKWDSPFSVEQAIETHTKIVAMNLESLEVVRALRRSGVGAYLATNQHEYRAQYMSEVFGYADIFDGEFYSCRVGSMKPNPDYFHSVLKSLPIPPERLLFIDDRERNVAAAQSVGIHGVEYDMGEGVETLRGILRGYGLEICL</sequence>